<dbReference type="AlphaFoldDB" id="A0A5C4NAN6"/>
<evidence type="ECO:0000259" key="2">
    <source>
        <dbReference type="Pfam" id="PF07883"/>
    </source>
</evidence>
<sequence>MTVQTTTGLSTEQFPSRPKGMLPNSRFPLLVHRGAIPGGGAEAVRDRFRANGWLNNWRYPGIYTYPHFHSTTHECLGCAQGWMEVELFGRGGTRVRIEAGDVIVMPAGVSHQMVNQSDDIMMVGGYPDGRDWDNIQEDHITEETRRAAAKRIMMLPIPARDPVTGEPMLEWIDAPSSVDADLNGFRDGLDPVP</sequence>
<organism evidence="3 4">
    <name type="scientific">Rubellimicrobium roseum</name>
    <dbReference type="NCBI Taxonomy" id="687525"/>
    <lineage>
        <taxon>Bacteria</taxon>
        <taxon>Pseudomonadati</taxon>
        <taxon>Pseudomonadota</taxon>
        <taxon>Alphaproteobacteria</taxon>
        <taxon>Rhodobacterales</taxon>
        <taxon>Roseobacteraceae</taxon>
        <taxon>Rubellimicrobium</taxon>
    </lineage>
</organism>
<dbReference type="InterPro" id="IPR014710">
    <property type="entry name" value="RmlC-like_jellyroll"/>
</dbReference>
<proteinExistence type="predicted"/>
<protein>
    <submittedName>
        <fullName evidence="3">Cupin domain-containing protein</fullName>
    </submittedName>
</protein>
<evidence type="ECO:0000313" key="4">
    <source>
        <dbReference type="Proteomes" id="UP000305709"/>
    </source>
</evidence>
<dbReference type="InterPro" id="IPR047121">
    <property type="entry name" value="YjiB-like"/>
</dbReference>
<dbReference type="InterPro" id="IPR011051">
    <property type="entry name" value="RmlC_Cupin_sf"/>
</dbReference>
<dbReference type="PANTHER" id="PTHR36448:SF2">
    <property type="entry name" value="CUPIN TYPE-1 DOMAIN-CONTAINING PROTEIN"/>
    <property type="match status" value="1"/>
</dbReference>
<dbReference type="RefSeq" id="WP_139083435.1">
    <property type="nucleotide sequence ID" value="NZ_VDFV01000053.1"/>
</dbReference>
<keyword evidence="4" id="KW-1185">Reference proteome</keyword>
<dbReference type="SUPFAM" id="SSF51182">
    <property type="entry name" value="RmlC-like cupins"/>
    <property type="match status" value="1"/>
</dbReference>
<feature type="region of interest" description="Disordered" evidence="1">
    <location>
        <begin position="1"/>
        <end position="21"/>
    </location>
</feature>
<evidence type="ECO:0000313" key="3">
    <source>
        <dbReference type="EMBL" id="TNC63100.1"/>
    </source>
</evidence>
<reference evidence="3 4" key="1">
    <citation type="submission" date="2019-06" db="EMBL/GenBank/DDBJ databases">
        <authorList>
            <person name="Jiang L."/>
        </authorList>
    </citation>
    <scope>NUCLEOTIDE SEQUENCE [LARGE SCALE GENOMIC DNA]</scope>
    <source>
        <strain evidence="3 4">YIM 48858</strain>
    </source>
</reference>
<dbReference type="Gene3D" id="2.60.120.10">
    <property type="entry name" value="Jelly Rolls"/>
    <property type="match status" value="1"/>
</dbReference>
<dbReference type="EMBL" id="VDFV01000053">
    <property type="protein sequence ID" value="TNC63100.1"/>
    <property type="molecule type" value="Genomic_DNA"/>
</dbReference>
<accession>A0A5C4NAN6</accession>
<comment type="caution">
    <text evidence="3">The sequence shown here is derived from an EMBL/GenBank/DDBJ whole genome shotgun (WGS) entry which is preliminary data.</text>
</comment>
<dbReference type="OrthoDB" id="9791759at2"/>
<evidence type="ECO:0000256" key="1">
    <source>
        <dbReference type="SAM" id="MobiDB-lite"/>
    </source>
</evidence>
<name>A0A5C4NAN6_9RHOB</name>
<feature type="domain" description="Cupin type-2" evidence="2">
    <location>
        <begin position="63"/>
        <end position="122"/>
    </location>
</feature>
<dbReference type="Proteomes" id="UP000305709">
    <property type="component" value="Unassembled WGS sequence"/>
</dbReference>
<dbReference type="Pfam" id="PF07883">
    <property type="entry name" value="Cupin_2"/>
    <property type="match status" value="1"/>
</dbReference>
<feature type="compositionally biased region" description="Polar residues" evidence="1">
    <location>
        <begin position="1"/>
        <end position="14"/>
    </location>
</feature>
<dbReference type="CDD" id="cd02219">
    <property type="entry name" value="cupin_YjlB-like"/>
    <property type="match status" value="1"/>
</dbReference>
<dbReference type="InterPro" id="IPR013096">
    <property type="entry name" value="Cupin_2"/>
</dbReference>
<gene>
    <name evidence="3" type="ORF">FHG71_19845</name>
</gene>
<dbReference type="PANTHER" id="PTHR36448">
    <property type="entry name" value="BLR7373 PROTEIN"/>
    <property type="match status" value="1"/>
</dbReference>